<dbReference type="AlphaFoldDB" id="A0A8C0ZBA1"/>
<feature type="region of interest" description="Disordered" evidence="4">
    <location>
        <begin position="122"/>
        <end position="192"/>
    </location>
</feature>
<organism evidence="6 7">
    <name type="scientific">Cyanistes caeruleus</name>
    <name type="common">Eurasian blue tit</name>
    <name type="synonym">Parus caeruleus</name>
    <dbReference type="NCBI Taxonomy" id="156563"/>
    <lineage>
        <taxon>Eukaryota</taxon>
        <taxon>Metazoa</taxon>
        <taxon>Chordata</taxon>
        <taxon>Craniata</taxon>
        <taxon>Vertebrata</taxon>
        <taxon>Euteleostomi</taxon>
        <taxon>Archelosauria</taxon>
        <taxon>Archosauria</taxon>
        <taxon>Dinosauria</taxon>
        <taxon>Saurischia</taxon>
        <taxon>Theropoda</taxon>
        <taxon>Coelurosauria</taxon>
        <taxon>Aves</taxon>
        <taxon>Neognathae</taxon>
        <taxon>Neoaves</taxon>
        <taxon>Telluraves</taxon>
        <taxon>Australaves</taxon>
        <taxon>Passeriformes</taxon>
        <taxon>Paridae</taxon>
        <taxon>Cyanistes</taxon>
    </lineage>
</organism>
<evidence type="ECO:0000256" key="4">
    <source>
        <dbReference type="SAM" id="MobiDB-lite"/>
    </source>
</evidence>
<dbReference type="PANTHER" id="PTHR11738">
    <property type="entry name" value="MHC CLASS I NK CELL RECEPTOR"/>
    <property type="match status" value="1"/>
</dbReference>
<evidence type="ECO:0000259" key="5">
    <source>
        <dbReference type="PROSITE" id="PS50835"/>
    </source>
</evidence>
<dbReference type="GO" id="GO:0002764">
    <property type="term" value="P:immune response-regulating signaling pathway"/>
    <property type="evidence" value="ECO:0007669"/>
    <property type="project" value="TreeGrafter"/>
</dbReference>
<dbReference type="Gene3D" id="2.60.40.10">
    <property type="entry name" value="Immunoglobulins"/>
    <property type="match status" value="1"/>
</dbReference>
<dbReference type="InterPro" id="IPR013783">
    <property type="entry name" value="Ig-like_fold"/>
</dbReference>
<evidence type="ECO:0000313" key="6">
    <source>
        <dbReference type="Ensembl" id="ENSCCEP00000007733.1"/>
    </source>
</evidence>
<evidence type="ECO:0000256" key="3">
    <source>
        <dbReference type="ARBA" id="ARBA00023319"/>
    </source>
</evidence>
<evidence type="ECO:0000256" key="1">
    <source>
        <dbReference type="ARBA" id="ARBA00022729"/>
    </source>
</evidence>
<reference evidence="6" key="1">
    <citation type="submission" date="2025-08" db="UniProtKB">
        <authorList>
            <consortium name="Ensembl"/>
        </authorList>
    </citation>
    <scope>IDENTIFICATION</scope>
</reference>
<dbReference type="InterPro" id="IPR003599">
    <property type="entry name" value="Ig_sub"/>
</dbReference>
<keyword evidence="2" id="KW-1015">Disulfide bond</keyword>
<dbReference type="SUPFAM" id="SSF48726">
    <property type="entry name" value="Immunoglobulin"/>
    <property type="match status" value="1"/>
</dbReference>
<dbReference type="InterPro" id="IPR036179">
    <property type="entry name" value="Ig-like_dom_sf"/>
</dbReference>
<keyword evidence="7" id="KW-1185">Reference proteome</keyword>
<evidence type="ECO:0000313" key="7">
    <source>
        <dbReference type="Proteomes" id="UP000694410"/>
    </source>
</evidence>
<dbReference type="InterPro" id="IPR007110">
    <property type="entry name" value="Ig-like_dom"/>
</dbReference>
<keyword evidence="1" id="KW-0732">Signal</keyword>
<name>A0A8C0ZBA1_CYACU</name>
<dbReference type="SMART" id="SM00409">
    <property type="entry name" value="IG"/>
    <property type="match status" value="1"/>
</dbReference>
<evidence type="ECO:0000256" key="2">
    <source>
        <dbReference type="ARBA" id="ARBA00023157"/>
    </source>
</evidence>
<proteinExistence type="predicted"/>
<feature type="domain" description="Ig-like" evidence="5">
    <location>
        <begin position="31"/>
        <end position="114"/>
    </location>
</feature>
<protein>
    <recommendedName>
        <fullName evidence="5">Ig-like domain-containing protein</fullName>
    </recommendedName>
</protein>
<dbReference type="PANTHER" id="PTHR11738:SF186">
    <property type="entry name" value="OSTEOCLAST-ASSOCIATED IMMUNOGLOBULIN-LIKE RECEPTOR"/>
    <property type="match status" value="1"/>
</dbReference>
<dbReference type="PROSITE" id="PS50835">
    <property type="entry name" value="IG_LIKE"/>
    <property type="match status" value="1"/>
</dbReference>
<dbReference type="Ensembl" id="ENSCCET00000012358.1">
    <property type="protein sequence ID" value="ENSCCEP00000007733.1"/>
    <property type="gene ID" value="ENSCCEG00000008066.1"/>
</dbReference>
<dbReference type="InterPro" id="IPR050412">
    <property type="entry name" value="Ig-like_Receptors_ImmuneReg"/>
</dbReference>
<accession>A0A8C0ZBA1</accession>
<dbReference type="FunFam" id="2.60.40.10:FF:000049">
    <property type="entry name" value="Leukocyte immunoglobulin-like receptor subfamily B member 1"/>
    <property type="match status" value="1"/>
</dbReference>
<dbReference type="Proteomes" id="UP000694410">
    <property type="component" value="Unplaced"/>
</dbReference>
<reference evidence="6" key="2">
    <citation type="submission" date="2025-09" db="UniProtKB">
        <authorList>
            <consortium name="Ensembl"/>
        </authorList>
    </citation>
    <scope>IDENTIFICATION</scope>
</reference>
<keyword evidence="3" id="KW-0393">Immunoglobulin domain</keyword>
<sequence>PSLGPTVLIPCCTHGKYSFYLRNSKLHLPRPHLSVLPGHEVIAGADVMFRCSSTHPSTSCYLYLEGQIRAQLLSRERGDYNLSHVQNGDSGRYSCQCYTINASREWSAVSNTLDLVVRGETSSLNPTLRPGGTRKEDLGQESSSKRGPSRGLQLPSAVPRWQQHPQPHGTGCQGRHSLQLQPSPTLCPRGRGKEQAPRLALNRAQMINKSSPRLPNPSHIHPSAPTGHIWATDPLLHRLCISRRATAAPLSCWRTLLLELLDSQLRDWEQTLPNFRPFHTGAEHNVGN</sequence>